<dbReference type="Ensembl" id="ENSCCNT00000039316.1">
    <property type="protein sequence ID" value="ENSCCNP00000031269.1"/>
    <property type="gene ID" value="ENSCCNG00000029785.1"/>
</dbReference>
<evidence type="ECO:0000259" key="3">
    <source>
        <dbReference type="PROSITE" id="PS50021"/>
    </source>
</evidence>
<keyword evidence="1" id="KW-0677">Repeat</keyword>
<sequence>MMGQLVTNDQAWSAMLVGLMCCMDERDKVQKKTFTKWINQHLMKVRKHVSDLYEDLRDGHNLISLLEVLSGDTLVSFNFLNLFRWTYDQGLSNTDFSDFYNIYLLSSEFCQRRRVLIRC</sequence>
<dbReference type="InterPro" id="IPR036872">
    <property type="entry name" value="CH_dom_sf"/>
</dbReference>
<protein>
    <recommendedName>
        <fullName evidence="3">Calponin-homology (CH) domain-containing protein</fullName>
    </recommendedName>
</protein>
<dbReference type="AlphaFoldDB" id="A0A8C0ZZG2"/>
<dbReference type="PANTHER" id="PTHR11915">
    <property type="entry name" value="SPECTRIN/FILAMIN RELATED CYTOSKELETAL PROTEIN"/>
    <property type="match status" value="1"/>
</dbReference>
<name>A0A8C0ZZG2_CASCN</name>
<evidence type="ECO:0000256" key="1">
    <source>
        <dbReference type="ARBA" id="ARBA00022737"/>
    </source>
</evidence>
<dbReference type="SUPFAM" id="SSF47576">
    <property type="entry name" value="Calponin-homology domain, CH-domain"/>
    <property type="match status" value="1"/>
</dbReference>
<dbReference type="InterPro" id="IPR001589">
    <property type="entry name" value="Actinin_actin-bd_CS"/>
</dbReference>
<dbReference type="PROSITE" id="PS50021">
    <property type="entry name" value="CH"/>
    <property type="match status" value="1"/>
</dbReference>
<dbReference type="InterPro" id="IPR001715">
    <property type="entry name" value="CH_dom"/>
</dbReference>
<dbReference type="GO" id="GO:0003779">
    <property type="term" value="F:actin binding"/>
    <property type="evidence" value="ECO:0007669"/>
    <property type="project" value="UniProtKB-KW"/>
</dbReference>
<proteinExistence type="predicted"/>
<dbReference type="Gene3D" id="1.10.418.10">
    <property type="entry name" value="Calponin-like domain"/>
    <property type="match status" value="1"/>
</dbReference>
<reference evidence="4" key="1">
    <citation type="submission" date="2023-09" db="UniProtKB">
        <authorList>
            <consortium name="Ensembl"/>
        </authorList>
    </citation>
    <scope>IDENTIFICATION</scope>
</reference>
<gene>
    <name evidence="4" type="primary">LOC109684452</name>
</gene>
<evidence type="ECO:0000313" key="4">
    <source>
        <dbReference type="Ensembl" id="ENSCCNP00000031269.1"/>
    </source>
</evidence>
<evidence type="ECO:0000256" key="2">
    <source>
        <dbReference type="ARBA" id="ARBA00023203"/>
    </source>
</evidence>
<dbReference type="Pfam" id="PF00307">
    <property type="entry name" value="CH"/>
    <property type="match status" value="1"/>
</dbReference>
<feature type="domain" description="Calponin-homology (CH)" evidence="3">
    <location>
        <begin position="28"/>
        <end position="119"/>
    </location>
</feature>
<accession>A0A8C0ZZG2</accession>
<keyword evidence="2" id="KW-0009">Actin-binding</keyword>
<organism evidence="4">
    <name type="scientific">Castor canadensis</name>
    <name type="common">American beaver</name>
    <dbReference type="NCBI Taxonomy" id="51338"/>
    <lineage>
        <taxon>Eukaryota</taxon>
        <taxon>Metazoa</taxon>
        <taxon>Chordata</taxon>
        <taxon>Craniata</taxon>
        <taxon>Vertebrata</taxon>
        <taxon>Euteleostomi</taxon>
        <taxon>Mammalia</taxon>
        <taxon>Eutheria</taxon>
        <taxon>Euarchontoglires</taxon>
        <taxon>Glires</taxon>
        <taxon>Rodentia</taxon>
        <taxon>Castorimorpha</taxon>
        <taxon>Castoridae</taxon>
        <taxon>Castor</taxon>
    </lineage>
</organism>
<dbReference type="PROSITE" id="PS00019">
    <property type="entry name" value="ACTININ_1"/>
    <property type="match status" value="1"/>
</dbReference>